<dbReference type="GeneID" id="98175192"/>
<protein>
    <submittedName>
        <fullName evidence="2">Uncharacterized protein</fullName>
    </submittedName>
</protein>
<sequence>MHAFRSFKPMKLRSGEISDYQSVDRSSAGTSADEAAKLPVCNEEPLDGSDTDPHDDIADDDDDYFIDDVEYESLTEDDGGELDPVDSRSTATKDFHGNQIQISGQTRELKEMLALFPTPDELNESGELDLDWALIKLVDQQDWRPNAFVFPNVSSRPVFLSKVAESQPTRAALVFIITGKATPQRGILLPGTSILGGINGRTPSAVWTVALCEPNSEFATSPSLGPCLS</sequence>
<reference evidence="2 3" key="1">
    <citation type="submission" date="2024-09" db="EMBL/GenBank/DDBJ databases">
        <title>Itraconazole resistance in Madurella fahalii resulting from another homologue of gene encoding cytochrome P450 14-alpha sterol demethylase (CYP51).</title>
        <authorList>
            <person name="Yoshioka I."/>
            <person name="Fahal A.H."/>
            <person name="Kaneko S."/>
            <person name="Yaguchi T."/>
        </authorList>
    </citation>
    <scope>NUCLEOTIDE SEQUENCE [LARGE SCALE GENOMIC DNA]</scope>
    <source>
        <strain evidence="2 3">IFM 68171</strain>
    </source>
</reference>
<organism evidence="2 3">
    <name type="scientific">Madurella fahalii</name>
    <dbReference type="NCBI Taxonomy" id="1157608"/>
    <lineage>
        <taxon>Eukaryota</taxon>
        <taxon>Fungi</taxon>
        <taxon>Dikarya</taxon>
        <taxon>Ascomycota</taxon>
        <taxon>Pezizomycotina</taxon>
        <taxon>Sordariomycetes</taxon>
        <taxon>Sordariomycetidae</taxon>
        <taxon>Sordariales</taxon>
        <taxon>Sordariales incertae sedis</taxon>
        <taxon>Madurella</taxon>
    </lineage>
</organism>
<gene>
    <name evidence="2" type="ORF">MFIFM68171_04449</name>
</gene>
<dbReference type="EMBL" id="BAAFSV010000002">
    <property type="protein sequence ID" value="GAB1314239.1"/>
    <property type="molecule type" value="Genomic_DNA"/>
</dbReference>
<proteinExistence type="predicted"/>
<keyword evidence="3" id="KW-1185">Reference proteome</keyword>
<accession>A0ABQ0G935</accession>
<comment type="caution">
    <text evidence="2">The sequence shown here is derived from an EMBL/GenBank/DDBJ whole genome shotgun (WGS) entry which is preliminary data.</text>
</comment>
<dbReference type="Proteomes" id="UP001628179">
    <property type="component" value="Unassembled WGS sequence"/>
</dbReference>
<evidence type="ECO:0000256" key="1">
    <source>
        <dbReference type="SAM" id="MobiDB-lite"/>
    </source>
</evidence>
<feature type="region of interest" description="Disordered" evidence="1">
    <location>
        <begin position="15"/>
        <end position="62"/>
    </location>
</feature>
<evidence type="ECO:0000313" key="3">
    <source>
        <dbReference type="Proteomes" id="UP001628179"/>
    </source>
</evidence>
<feature type="compositionally biased region" description="Polar residues" evidence="1">
    <location>
        <begin position="19"/>
        <end position="30"/>
    </location>
</feature>
<dbReference type="RefSeq" id="XP_070915970.1">
    <property type="nucleotide sequence ID" value="XM_071059869.1"/>
</dbReference>
<name>A0ABQ0G935_9PEZI</name>
<evidence type="ECO:0000313" key="2">
    <source>
        <dbReference type="EMBL" id="GAB1314239.1"/>
    </source>
</evidence>